<evidence type="ECO:0000256" key="1">
    <source>
        <dbReference type="SAM" id="MobiDB-lite"/>
    </source>
</evidence>
<organism evidence="3 4">
    <name type="scientific">Aliarcobacter cryaerophilus</name>
    <dbReference type="NCBI Taxonomy" id="28198"/>
    <lineage>
        <taxon>Bacteria</taxon>
        <taxon>Pseudomonadati</taxon>
        <taxon>Campylobacterota</taxon>
        <taxon>Epsilonproteobacteria</taxon>
        <taxon>Campylobacterales</taxon>
        <taxon>Arcobacteraceae</taxon>
        <taxon>Aliarcobacter</taxon>
    </lineage>
</organism>
<dbReference type="PANTHER" id="PTHR42966">
    <property type="entry name" value="N-ACETYLNEURAMINATE SYNTHASE"/>
    <property type="match status" value="1"/>
</dbReference>
<sequence>MNKVFIIAEAGVNHNGSIELAKKLIDVAVEAKVDAVKFQTFKAENLVSKNAQKADYQKETTNKEESQFDMIKKLEL</sequence>
<gene>
    <name evidence="3" type="ORF">AS859_10520</name>
</gene>
<dbReference type="GO" id="GO:0047444">
    <property type="term" value="F:N-acylneuraminate-9-phosphate synthase activity"/>
    <property type="evidence" value="ECO:0007669"/>
    <property type="project" value="TreeGrafter"/>
</dbReference>
<feature type="non-terminal residue" evidence="3">
    <location>
        <position position="76"/>
    </location>
</feature>
<dbReference type="InterPro" id="IPR013132">
    <property type="entry name" value="PseI/NeuA/B-like_N"/>
</dbReference>
<feature type="compositionally biased region" description="Basic and acidic residues" evidence="1">
    <location>
        <begin position="55"/>
        <end position="76"/>
    </location>
</feature>
<dbReference type="Pfam" id="PF03102">
    <property type="entry name" value="NeuB"/>
    <property type="match status" value="1"/>
</dbReference>
<dbReference type="GO" id="GO:0016051">
    <property type="term" value="P:carbohydrate biosynthetic process"/>
    <property type="evidence" value="ECO:0007669"/>
    <property type="project" value="InterPro"/>
</dbReference>
<evidence type="ECO:0000259" key="2">
    <source>
        <dbReference type="Pfam" id="PF03102"/>
    </source>
</evidence>
<dbReference type="AlphaFoldDB" id="A0A1V9V9A7"/>
<name>A0A1V9V9A7_9BACT</name>
<dbReference type="SUPFAM" id="SSF51569">
    <property type="entry name" value="Aldolase"/>
    <property type="match status" value="1"/>
</dbReference>
<dbReference type="InterPro" id="IPR051690">
    <property type="entry name" value="PseI-like"/>
</dbReference>
<proteinExistence type="predicted"/>
<dbReference type="InterPro" id="IPR013785">
    <property type="entry name" value="Aldolase_TIM"/>
</dbReference>
<comment type="caution">
    <text evidence="3">The sequence shown here is derived from an EMBL/GenBank/DDBJ whole genome shotgun (WGS) entry which is preliminary data.</text>
</comment>
<accession>A0A1V9V9A7</accession>
<feature type="region of interest" description="Disordered" evidence="1">
    <location>
        <begin position="52"/>
        <end position="76"/>
    </location>
</feature>
<dbReference type="EMBL" id="LNTC01000295">
    <property type="protein sequence ID" value="OQR40635.1"/>
    <property type="molecule type" value="Genomic_DNA"/>
</dbReference>
<evidence type="ECO:0000313" key="4">
    <source>
        <dbReference type="Proteomes" id="UP000192599"/>
    </source>
</evidence>
<reference evidence="3 4" key="1">
    <citation type="submission" date="2017-04" db="EMBL/GenBank/DDBJ databases">
        <title>Accumulation and expression of multiple antibiotic resistance genes in Arcobacter cryaerophilus that thrives in sewage.</title>
        <authorList>
            <person name="Millar J.A."/>
            <person name="Raghavan R."/>
        </authorList>
    </citation>
    <scope>NUCLEOTIDE SEQUENCE [LARGE SCALE GENOMIC DNA]</scope>
    <source>
        <strain evidence="3 4">AZT-1</strain>
    </source>
</reference>
<dbReference type="PANTHER" id="PTHR42966:SF1">
    <property type="entry name" value="SIALIC ACID SYNTHASE"/>
    <property type="match status" value="1"/>
</dbReference>
<dbReference type="Proteomes" id="UP000192599">
    <property type="component" value="Unassembled WGS sequence"/>
</dbReference>
<protein>
    <submittedName>
        <fullName evidence="3">N-acetylneuraminate synthase</fullName>
    </submittedName>
</protein>
<dbReference type="Gene3D" id="3.20.20.70">
    <property type="entry name" value="Aldolase class I"/>
    <property type="match status" value="1"/>
</dbReference>
<evidence type="ECO:0000313" key="3">
    <source>
        <dbReference type="EMBL" id="OQR40635.1"/>
    </source>
</evidence>
<feature type="domain" description="PseI/NeuA/B-like" evidence="2">
    <location>
        <begin position="24"/>
        <end position="76"/>
    </location>
</feature>